<dbReference type="EMBL" id="AP019400">
    <property type="protein sequence ID" value="BBI36544.1"/>
    <property type="molecule type" value="Genomic_DNA"/>
</dbReference>
<evidence type="ECO:0000259" key="2">
    <source>
        <dbReference type="Pfam" id="PF12708"/>
    </source>
</evidence>
<feature type="region of interest" description="Disordered" evidence="1">
    <location>
        <begin position="1"/>
        <end position="23"/>
    </location>
</feature>
<dbReference type="SUPFAM" id="SSF51126">
    <property type="entry name" value="Pectin lyase-like"/>
    <property type="match status" value="1"/>
</dbReference>
<accession>A0A3T1DEV1</accession>
<dbReference type="InterPro" id="IPR011050">
    <property type="entry name" value="Pectin_lyase_fold/virulence"/>
</dbReference>
<protein>
    <recommendedName>
        <fullName evidence="2">Rhamnogalacturonase A/B/Epimerase-like pectate lyase domain-containing protein</fullName>
    </recommendedName>
</protein>
<organism evidence="3 4">
    <name type="scientific">Cohnella abietis</name>
    <dbReference type="NCBI Taxonomy" id="2507935"/>
    <lineage>
        <taxon>Bacteria</taxon>
        <taxon>Bacillati</taxon>
        <taxon>Bacillota</taxon>
        <taxon>Bacilli</taxon>
        <taxon>Bacillales</taxon>
        <taxon>Paenibacillaceae</taxon>
        <taxon>Cohnella</taxon>
    </lineage>
</organism>
<dbReference type="InterPro" id="IPR024535">
    <property type="entry name" value="RHGA/B-epi-like_pectate_lyase"/>
</dbReference>
<feature type="domain" description="Rhamnogalacturonase A/B/Epimerase-like pectate lyase" evidence="2">
    <location>
        <begin position="165"/>
        <end position="331"/>
    </location>
</feature>
<dbReference type="KEGG" id="cohn:KCTCHS21_59430"/>
<proteinExistence type="predicted"/>
<name>A0A3T1DEV1_9BACL</name>
<keyword evidence="4" id="KW-1185">Reference proteome</keyword>
<dbReference type="InterPro" id="IPR006311">
    <property type="entry name" value="TAT_signal"/>
</dbReference>
<dbReference type="RefSeq" id="WP_130616047.1">
    <property type="nucleotide sequence ID" value="NZ_AP019400.1"/>
</dbReference>
<dbReference type="InterPro" id="IPR012334">
    <property type="entry name" value="Pectin_lyas_fold"/>
</dbReference>
<dbReference type="SMART" id="SM00710">
    <property type="entry name" value="PbH1"/>
    <property type="match status" value="10"/>
</dbReference>
<evidence type="ECO:0000313" key="3">
    <source>
        <dbReference type="EMBL" id="BBI36544.1"/>
    </source>
</evidence>
<sequence length="707" mass="74089">MNHSKESNGQEIKGMEVDQGKVASSSPFSRRKFLAAMGSMGAVVATGSLLLSGPRMVAANKKSADPEYLSSVADIQSLKLNSLDNGQTFIIGSYHPNKTIGGGIYYVDKNRSKSAHNGGSIISPTVPWNGKVSGLRGFLNRTGETNPKGTGCLVRLNEERLTPLSFGALADGANDDTASIQAAIDSGSPLFFPEGTYLLTLSQSIALAGGASVCSLIAKDKMNLVGSGIGRTILKLKNNESTDASPKYYNLIAGNTVINNLYVEGITFDINGANNKISPSRGSGTYSAVNCAGIFISGTVATSGVDARLYDSKITNCEFINSPGVTCIATGQQEAPATHSRNVEISSCRFYNNGIDSSDHSSIYMWGDVINVHDCVFDHPTVSTGVAGPVVAAELHGSENYFVNNMVNNYSQGLWITGNQKTPSRGITVTGNSFNVSWFGVGLFSIAPIDLGLSDVLIGNNRVQILPGQILNPGMAFPKTAIFLNMHHGRGDRITVTGNQLYCTDRSSNIAVLVCAAAGASLFDTTISDNLVNGFSKGICVGLGATGKVSNTSIKSNTICNLQGSTVYPQTEGIHVSGTQGGVTLAFNEIGGGSGTTDQGIYLGEYGAPAVLEYLHMEGNRVDASAASTIADSIVVSGRRSGEQAVTFAALPAQSGWKIGDVAIAGSPVQAGTAPNKYMVVGWHRITNGKSNVLNQDWLEKRILTGN</sequence>
<dbReference type="Proteomes" id="UP000289856">
    <property type="component" value="Chromosome"/>
</dbReference>
<dbReference type="PROSITE" id="PS51318">
    <property type="entry name" value="TAT"/>
    <property type="match status" value="1"/>
</dbReference>
<dbReference type="InterPro" id="IPR006626">
    <property type="entry name" value="PbH1"/>
</dbReference>
<dbReference type="OrthoDB" id="2485972at2"/>
<gene>
    <name evidence="3" type="ORF">KCTCHS21_59430</name>
</gene>
<evidence type="ECO:0000313" key="4">
    <source>
        <dbReference type="Proteomes" id="UP000289856"/>
    </source>
</evidence>
<dbReference type="Pfam" id="PF12708">
    <property type="entry name" value="Pect-lyase_RHGA_epim"/>
    <property type="match status" value="1"/>
</dbReference>
<dbReference type="Gene3D" id="2.160.20.10">
    <property type="entry name" value="Single-stranded right-handed beta-helix, Pectin lyase-like"/>
    <property type="match status" value="1"/>
</dbReference>
<evidence type="ECO:0000256" key="1">
    <source>
        <dbReference type="SAM" id="MobiDB-lite"/>
    </source>
</evidence>
<reference evidence="3 4" key="1">
    <citation type="submission" date="2019-01" db="EMBL/GenBank/DDBJ databases">
        <title>Complete genome sequence of Cohnella hallensis HS21 isolated from Korean fir (Abies koreana) rhizospheric soil.</title>
        <authorList>
            <person name="Jiang L."/>
            <person name="Kang S.W."/>
            <person name="Kim S."/>
            <person name="Jung J."/>
            <person name="Kim C.Y."/>
            <person name="Kim D.H."/>
            <person name="Kim S.W."/>
            <person name="Lee J."/>
        </authorList>
    </citation>
    <scope>NUCLEOTIDE SEQUENCE [LARGE SCALE GENOMIC DNA]</scope>
    <source>
        <strain evidence="3 4">HS21</strain>
    </source>
</reference>
<feature type="compositionally biased region" description="Basic and acidic residues" evidence="1">
    <location>
        <begin position="1"/>
        <end position="19"/>
    </location>
</feature>
<dbReference type="AlphaFoldDB" id="A0A3T1DEV1"/>